<keyword evidence="2" id="KW-0472">Membrane</keyword>
<feature type="transmembrane region" description="Helical" evidence="2">
    <location>
        <begin position="169"/>
        <end position="191"/>
    </location>
</feature>
<sequence>MEVSSEVGDLVQELRDRRLSRPEALILNIDDDGHRVELYEKKMGKFLYFEAAALALIDNAVSGLFRLPLMPENNWFCQLEACTKVFSGVSLCCHLCVTGALLPLLLPKYRYVLIKVNTRMWRRICILGPYAIGLSMTVLLKAAGVLGIAGSDVDYCWVASGSSGIWGVMAFYGWLFAFVAIAGTAAVWTGVQVKIIEAQNDMDESVSPIKGLSASSTATGLEDVEGVDMDEEGERERDGGSAGESCVVIAGQEMERERKRERDMENKEKDASCVVISGISPDQDTGDAEDGQAVMDSLNQRSLNMMGWESHMEMLRMPDRFKRMFWLPIFSALVWVFPSVRRILLWNGADLAPWWRTVHTVCYFTFSIGMIVTALFNPQITRRVLCGRTCASSSLPSRHWEREREDWQRERDAEREQRKKRLSRPERAVKGEFSHALP</sequence>
<feature type="transmembrane region" description="Helical" evidence="2">
    <location>
        <begin position="324"/>
        <end position="345"/>
    </location>
</feature>
<feature type="region of interest" description="Disordered" evidence="1">
    <location>
        <begin position="399"/>
        <end position="438"/>
    </location>
</feature>
<proteinExistence type="predicted"/>
<organism evidence="3 4">
    <name type="scientific">Kipferlia bialata</name>
    <dbReference type="NCBI Taxonomy" id="797122"/>
    <lineage>
        <taxon>Eukaryota</taxon>
        <taxon>Metamonada</taxon>
        <taxon>Carpediemonas-like organisms</taxon>
        <taxon>Kipferlia</taxon>
    </lineage>
</organism>
<evidence type="ECO:0000313" key="4">
    <source>
        <dbReference type="Proteomes" id="UP000265618"/>
    </source>
</evidence>
<protein>
    <submittedName>
        <fullName evidence="3">Uncharacterized protein</fullName>
    </submittedName>
</protein>
<evidence type="ECO:0000256" key="2">
    <source>
        <dbReference type="SAM" id="Phobius"/>
    </source>
</evidence>
<gene>
    <name evidence="3" type="ORF">KIPB_004315</name>
</gene>
<reference evidence="3 4" key="1">
    <citation type="journal article" date="2018" name="PLoS ONE">
        <title>The draft genome of Kipferlia bialata reveals reductive genome evolution in fornicate parasites.</title>
        <authorList>
            <person name="Tanifuji G."/>
            <person name="Takabayashi S."/>
            <person name="Kume K."/>
            <person name="Takagi M."/>
            <person name="Nakayama T."/>
            <person name="Kamikawa R."/>
            <person name="Inagaki Y."/>
            <person name="Hashimoto T."/>
        </authorList>
    </citation>
    <scope>NUCLEOTIDE SEQUENCE [LARGE SCALE GENOMIC DNA]</scope>
    <source>
        <strain evidence="3">NY0173</strain>
    </source>
</reference>
<comment type="caution">
    <text evidence="3">The sequence shown here is derived from an EMBL/GenBank/DDBJ whole genome shotgun (WGS) entry which is preliminary data.</text>
</comment>
<keyword evidence="2" id="KW-0812">Transmembrane</keyword>
<accession>A0A9K3CVU1</accession>
<dbReference type="EMBL" id="BDIP01000912">
    <property type="protein sequence ID" value="GIQ83065.1"/>
    <property type="molecule type" value="Genomic_DNA"/>
</dbReference>
<name>A0A9K3CVU1_9EUKA</name>
<keyword evidence="2" id="KW-1133">Transmembrane helix</keyword>
<feature type="transmembrane region" description="Helical" evidence="2">
    <location>
        <begin position="46"/>
        <end position="65"/>
    </location>
</feature>
<feature type="transmembrane region" description="Helical" evidence="2">
    <location>
        <begin position="127"/>
        <end position="149"/>
    </location>
</feature>
<feature type="transmembrane region" description="Helical" evidence="2">
    <location>
        <begin position="357"/>
        <end position="376"/>
    </location>
</feature>
<keyword evidence="4" id="KW-1185">Reference proteome</keyword>
<evidence type="ECO:0000313" key="3">
    <source>
        <dbReference type="EMBL" id="GIQ83065.1"/>
    </source>
</evidence>
<evidence type="ECO:0000256" key="1">
    <source>
        <dbReference type="SAM" id="MobiDB-lite"/>
    </source>
</evidence>
<dbReference type="AlphaFoldDB" id="A0A9K3CVU1"/>
<dbReference type="Proteomes" id="UP000265618">
    <property type="component" value="Unassembled WGS sequence"/>
</dbReference>
<feature type="transmembrane region" description="Helical" evidence="2">
    <location>
        <begin position="85"/>
        <end position="106"/>
    </location>
</feature>